<accession>A0A2M8PFZ6</accession>
<dbReference type="Proteomes" id="UP000229681">
    <property type="component" value="Unassembled WGS sequence"/>
</dbReference>
<sequence>MFENFLNRRRKEEEMREGDRLPPGQSLTQKFPVLHYGAVPIYKDLSQWTFRIFGLVEQERTWTWEEFNALPRTEVVYDIHCVTGWSKFDTRWSGVHLKTLIDSGLIKLRPEARYAIQHCEFGYTTNTPLEVILASNFLLATHYDGQPLTPEHGYPLRGLMGAIPGQRQDSDRYLWKGGKWLRAIEFTAEDRPGFWEQAGYSNTANVWREERYWRGLR</sequence>
<evidence type="ECO:0000259" key="2">
    <source>
        <dbReference type="Pfam" id="PF00174"/>
    </source>
</evidence>
<dbReference type="SUPFAM" id="SSF56524">
    <property type="entry name" value="Oxidoreductase molybdopterin-binding domain"/>
    <property type="match status" value="1"/>
</dbReference>
<proteinExistence type="predicted"/>
<dbReference type="PANTHER" id="PTHR43032">
    <property type="entry name" value="PROTEIN-METHIONINE-SULFOXIDE REDUCTASE"/>
    <property type="match status" value="1"/>
</dbReference>
<organism evidence="3 4">
    <name type="scientific">Candidatus Thermofonsia Clade 1 bacterium</name>
    <dbReference type="NCBI Taxonomy" id="2364210"/>
    <lineage>
        <taxon>Bacteria</taxon>
        <taxon>Bacillati</taxon>
        <taxon>Chloroflexota</taxon>
        <taxon>Candidatus Thermofontia</taxon>
        <taxon>Candidatus Thermofonsia Clade 1</taxon>
    </lineage>
</organism>
<evidence type="ECO:0000313" key="4">
    <source>
        <dbReference type="Proteomes" id="UP000229681"/>
    </source>
</evidence>
<dbReference type="Gene3D" id="3.90.420.10">
    <property type="entry name" value="Oxidoreductase, molybdopterin-binding domain"/>
    <property type="match status" value="1"/>
</dbReference>
<dbReference type="InterPro" id="IPR036374">
    <property type="entry name" value="OxRdtase_Mopterin-bd_sf"/>
</dbReference>
<feature type="compositionally biased region" description="Basic and acidic residues" evidence="1">
    <location>
        <begin position="10"/>
        <end position="20"/>
    </location>
</feature>
<protein>
    <submittedName>
        <fullName evidence="3">Sulfite oxidase-like oxidoreductase</fullName>
    </submittedName>
</protein>
<evidence type="ECO:0000313" key="3">
    <source>
        <dbReference type="EMBL" id="PJF36479.1"/>
    </source>
</evidence>
<reference evidence="3 4" key="1">
    <citation type="submission" date="2017-11" db="EMBL/GenBank/DDBJ databases">
        <title>Evolution of Phototrophy in the Chloroflexi Phylum Driven by Horizontal Gene Transfer.</title>
        <authorList>
            <person name="Ward L.M."/>
            <person name="Hemp J."/>
            <person name="Shih P.M."/>
            <person name="Mcglynn S.E."/>
            <person name="Fischer W."/>
        </authorList>
    </citation>
    <scope>NUCLEOTIDE SEQUENCE [LARGE SCALE GENOMIC DNA]</scope>
    <source>
        <strain evidence="3">JP3_13</strain>
    </source>
</reference>
<dbReference type="CDD" id="cd02109">
    <property type="entry name" value="arch_bact_SO_family_Moco"/>
    <property type="match status" value="1"/>
</dbReference>
<feature type="region of interest" description="Disordered" evidence="1">
    <location>
        <begin position="1"/>
        <end position="26"/>
    </location>
</feature>
<gene>
    <name evidence="3" type="ORF">CUN49_05290</name>
</gene>
<feature type="domain" description="Oxidoreductase molybdopterin-binding" evidence="2">
    <location>
        <begin position="37"/>
        <end position="195"/>
    </location>
</feature>
<dbReference type="Pfam" id="PF00174">
    <property type="entry name" value="Oxidored_molyb"/>
    <property type="match status" value="1"/>
</dbReference>
<dbReference type="EMBL" id="PGTM01000051">
    <property type="protein sequence ID" value="PJF36479.1"/>
    <property type="molecule type" value="Genomic_DNA"/>
</dbReference>
<dbReference type="AlphaFoldDB" id="A0A2M8PFZ6"/>
<dbReference type="PANTHER" id="PTHR43032:SF4">
    <property type="entry name" value="OXIDOREDUCTASE MOLYBDOPTERIN-BINDING DOMAIN-CONTAINING PROTEIN"/>
    <property type="match status" value="1"/>
</dbReference>
<dbReference type="InterPro" id="IPR000572">
    <property type="entry name" value="OxRdtase_Mopterin-bd_dom"/>
</dbReference>
<name>A0A2M8PFZ6_9CHLR</name>
<comment type="caution">
    <text evidence="3">The sequence shown here is derived from an EMBL/GenBank/DDBJ whole genome shotgun (WGS) entry which is preliminary data.</text>
</comment>
<evidence type="ECO:0000256" key="1">
    <source>
        <dbReference type="SAM" id="MobiDB-lite"/>
    </source>
</evidence>